<reference evidence="1" key="1">
    <citation type="submission" date="2014-12" db="EMBL/GenBank/DDBJ databases">
        <title>Insight into the proteome of Arion vulgaris.</title>
        <authorList>
            <person name="Aradska J."/>
            <person name="Bulat T."/>
            <person name="Smidak R."/>
            <person name="Sarate P."/>
            <person name="Gangsoo J."/>
            <person name="Sialana F."/>
            <person name="Bilban M."/>
            <person name="Lubec G."/>
        </authorList>
    </citation>
    <scope>NUCLEOTIDE SEQUENCE</scope>
    <source>
        <tissue evidence="1">Skin</tissue>
    </source>
</reference>
<protein>
    <submittedName>
        <fullName evidence="1">Uncharacterized protein</fullName>
    </submittedName>
</protein>
<accession>A0A0B6YLC8</accession>
<gene>
    <name evidence="1" type="primary">ORF28983</name>
</gene>
<sequence length="82" mass="9202">MEIIHQPIIFPSFFYDLFYGEIASKKTAHGKEKVNSKSNVVSQIKVTGQRLHSLKSVTGISYDKNVMHMSGCDPTHCEKSNS</sequence>
<evidence type="ECO:0000313" key="1">
    <source>
        <dbReference type="EMBL" id="CEK56977.1"/>
    </source>
</evidence>
<dbReference type="EMBL" id="HACG01010112">
    <property type="protein sequence ID" value="CEK56977.1"/>
    <property type="molecule type" value="Transcribed_RNA"/>
</dbReference>
<organism evidence="1">
    <name type="scientific">Arion vulgaris</name>
    <dbReference type="NCBI Taxonomy" id="1028688"/>
    <lineage>
        <taxon>Eukaryota</taxon>
        <taxon>Metazoa</taxon>
        <taxon>Spiralia</taxon>
        <taxon>Lophotrochozoa</taxon>
        <taxon>Mollusca</taxon>
        <taxon>Gastropoda</taxon>
        <taxon>Heterobranchia</taxon>
        <taxon>Euthyneura</taxon>
        <taxon>Panpulmonata</taxon>
        <taxon>Eupulmonata</taxon>
        <taxon>Stylommatophora</taxon>
        <taxon>Helicina</taxon>
        <taxon>Arionoidea</taxon>
        <taxon>Arionidae</taxon>
        <taxon>Arion</taxon>
    </lineage>
</organism>
<dbReference type="AlphaFoldDB" id="A0A0B6YLC8"/>
<name>A0A0B6YLC8_9EUPU</name>
<proteinExistence type="predicted"/>